<keyword evidence="1" id="KW-0812">Transmembrane</keyword>
<reference evidence="3" key="1">
    <citation type="submission" date="2017-09" db="EMBL/GenBank/DDBJ databases">
        <title>Depth-based differentiation of microbial function through sediment-hosted aquifers and enrichment of novel symbionts in the deep terrestrial subsurface.</title>
        <authorList>
            <person name="Probst A.J."/>
            <person name="Ladd B."/>
            <person name="Jarett J.K."/>
            <person name="Geller-Mcgrath D.E."/>
            <person name="Sieber C.M.K."/>
            <person name="Emerson J.B."/>
            <person name="Anantharaman K."/>
            <person name="Thomas B.C."/>
            <person name="Malmstrom R."/>
            <person name="Stieglmeier M."/>
            <person name="Klingl A."/>
            <person name="Woyke T."/>
            <person name="Ryan C.M."/>
            <person name="Banfield J.F."/>
        </authorList>
    </citation>
    <scope>NUCLEOTIDE SEQUENCE [LARGE SCALE GENOMIC DNA]</scope>
</reference>
<feature type="transmembrane region" description="Helical" evidence="1">
    <location>
        <begin position="20"/>
        <end position="42"/>
    </location>
</feature>
<evidence type="ECO:0000256" key="1">
    <source>
        <dbReference type="SAM" id="Phobius"/>
    </source>
</evidence>
<proteinExistence type="predicted"/>
<protein>
    <recommendedName>
        <fullName evidence="4">Outer membrane protein beta-barrel domain-containing protein</fullName>
    </recommendedName>
</protein>
<dbReference type="EMBL" id="PFMR01000117">
    <property type="protein sequence ID" value="PIZ17431.1"/>
    <property type="molecule type" value="Genomic_DNA"/>
</dbReference>
<dbReference type="AlphaFoldDB" id="A0A2M7SD68"/>
<name>A0A2M7SD68_9BACT</name>
<keyword evidence="1" id="KW-1133">Transmembrane helix</keyword>
<sequence length="95" mass="10391">MPVGASVIFRLDPIVDNRMIPYFGGEFMFMLNNSGLTVWSVMGKGGVEYRLSRNFSVFGGAGAGLMSASIFFSGSPFNVVDFGFVFESGARFYFL</sequence>
<evidence type="ECO:0000313" key="2">
    <source>
        <dbReference type="EMBL" id="PIZ17431.1"/>
    </source>
</evidence>
<evidence type="ECO:0000313" key="3">
    <source>
        <dbReference type="Proteomes" id="UP000229307"/>
    </source>
</evidence>
<gene>
    <name evidence="2" type="ORF">COY52_04570</name>
</gene>
<keyword evidence="1" id="KW-0472">Membrane</keyword>
<organism evidence="2 3">
    <name type="scientific">Candidatus Desantisbacteria bacterium CG_4_10_14_0_8_um_filter_48_22</name>
    <dbReference type="NCBI Taxonomy" id="1974543"/>
    <lineage>
        <taxon>Bacteria</taxon>
        <taxon>Candidatus Desantisiibacteriota</taxon>
    </lineage>
</organism>
<accession>A0A2M7SD68</accession>
<feature type="transmembrane region" description="Helical" evidence="1">
    <location>
        <begin position="54"/>
        <end position="72"/>
    </location>
</feature>
<comment type="caution">
    <text evidence="2">The sequence shown here is derived from an EMBL/GenBank/DDBJ whole genome shotgun (WGS) entry which is preliminary data.</text>
</comment>
<evidence type="ECO:0008006" key="4">
    <source>
        <dbReference type="Google" id="ProtNLM"/>
    </source>
</evidence>
<dbReference type="Proteomes" id="UP000229307">
    <property type="component" value="Unassembled WGS sequence"/>
</dbReference>